<accession>A0A3N5CTK0</accession>
<dbReference type="AlphaFoldDB" id="A0A3N5CTK0"/>
<name>A0A3N5CTK0_9SPHN</name>
<dbReference type="PANTHER" id="PTHR31616:SF0">
    <property type="entry name" value="GLUCAN 1,4-ALPHA-GLUCOSIDASE"/>
    <property type="match status" value="1"/>
</dbReference>
<dbReference type="InterPro" id="IPR011613">
    <property type="entry name" value="GH15-like"/>
</dbReference>
<dbReference type="InterPro" id="IPR012341">
    <property type="entry name" value="6hp_glycosidase-like_sf"/>
</dbReference>
<gene>
    <name evidence="2" type="ORF">EG799_13420</name>
</gene>
<sequence>MTQQTSAPPLPAHVSDLELWPVGNCQVSGLIDRRGGIVWGCVPRVDGDPTFCALLNGSSQDVGVWRFELEGQVSARQEYIRNTPNLVTTLEAEDGSAVEILDFCPRFERSGRMYRPVAFVRIVRPVSGNPRIRVALSPMRNYGASTVETTNGTNHIRYLLPQQALRLSTDASVGYILENRFFRIEDDMHFFLGPDEPFVGNLREEVRHMEQLTRKYWQHWVRGLATPFEWQDAVIRAAITLKLCQHEETGAIVAALTTSIPEAPGSERNWDYRYCWIRDSYYTVQALNRLGALDVLEKYLGYLRNIVDEAQGGQVQPLYSVMGVAELDETTAAHLAGYRGMGPVRIGNAAYKQVQYDCYGQIVLPTVQGFFDKRLLRIADDRDFTALEEVGEMAWLKHDQPDAGLWEFRTRQETHTYSAVMSWAACDRLAKTADFLGKDDRRALWQERADAIRDTVEAKAWKGENGEGHYGASFQSDYLDASLLQLLELHYLDPDDARFQKTFALIERDLRRGEHMLRYAAEDDFGAPETAFNICTFWLIEALALMDRKEEARDLFCSMLAHRTGSGLLSEDMDFENGELWGNFPQTYSLVGIINCAGLLSQSWSTVR</sequence>
<dbReference type="RefSeq" id="WP_123882259.1">
    <property type="nucleotide sequence ID" value="NZ_RPFZ01000001.1"/>
</dbReference>
<evidence type="ECO:0000313" key="3">
    <source>
        <dbReference type="Proteomes" id="UP000275232"/>
    </source>
</evidence>
<proteinExistence type="predicted"/>
<dbReference type="OrthoDB" id="3902805at2"/>
<comment type="caution">
    <text evidence="2">The sequence shown here is derived from an EMBL/GenBank/DDBJ whole genome shotgun (WGS) entry which is preliminary data.</text>
</comment>
<dbReference type="Gene3D" id="1.50.10.10">
    <property type="match status" value="1"/>
</dbReference>
<dbReference type="PANTHER" id="PTHR31616">
    <property type="entry name" value="TREHALASE"/>
    <property type="match status" value="1"/>
</dbReference>
<dbReference type="InterPro" id="IPR008928">
    <property type="entry name" value="6-hairpin_glycosidase_sf"/>
</dbReference>
<keyword evidence="3" id="KW-1185">Reference proteome</keyword>
<organism evidence="2 3">
    <name type="scientific">Aurantiacibacter spongiae</name>
    <dbReference type="NCBI Taxonomy" id="2488860"/>
    <lineage>
        <taxon>Bacteria</taxon>
        <taxon>Pseudomonadati</taxon>
        <taxon>Pseudomonadota</taxon>
        <taxon>Alphaproteobacteria</taxon>
        <taxon>Sphingomonadales</taxon>
        <taxon>Erythrobacteraceae</taxon>
        <taxon>Aurantiacibacter</taxon>
    </lineage>
</organism>
<dbReference type="SUPFAM" id="SSF48208">
    <property type="entry name" value="Six-hairpin glycosidases"/>
    <property type="match status" value="1"/>
</dbReference>
<evidence type="ECO:0000313" key="2">
    <source>
        <dbReference type="EMBL" id="RPF72513.1"/>
    </source>
</evidence>
<dbReference type="GO" id="GO:0004553">
    <property type="term" value="F:hydrolase activity, hydrolyzing O-glycosyl compounds"/>
    <property type="evidence" value="ECO:0007669"/>
    <property type="project" value="TreeGrafter"/>
</dbReference>
<keyword evidence="2" id="KW-0378">Hydrolase</keyword>
<protein>
    <submittedName>
        <fullName evidence="2">Glycoside hydrolase family 15 protein</fullName>
    </submittedName>
</protein>
<dbReference type="GO" id="GO:0005975">
    <property type="term" value="P:carbohydrate metabolic process"/>
    <property type="evidence" value="ECO:0007669"/>
    <property type="project" value="InterPro"/>
</dbReference>
<feature type="domain" description="GH15-like" evidence="1">
    <location>
        <begin position="232"/>
        <end position="597"/>
    </location>
</feature>
<reference evidence="2 3" key="1">
    <citation type="submission" date="2018-11" db="EMBL/GenBank/DDBJ databases">
        <title>Erythrobacter spongiae sp. nov., isolated from a marine sponge.</title>
        <authorList>
            <person name="Zhuang L."/>
            <person name="Luo L."/>
        </authorList>
    </citation>
    <scope>NUCLEOTIDE SEQUENCE [LARGE SCALE GENOMIC DNA]</scope>
    <source>
        <strain evidence="2 3">HN-E23</strain>
    </source>
</reference>
<dbReference type="Proteomes" id="UP000275232">
    <property type="component" value="Unassembled WGS sequence"/>
</dbReference>
<dbReference type="EMBL" id="RPFZ01000001">
    <property type="protein sequence ID" value="RPF72513.1"/>
    <property type="molecule type" value="Genomic_DNA"/>
</dbReference>
<dbReference type="Pfam" id="PF00723">
    <property type="entry name" value="Glyco_hydro_15"/>
    <property type="match status" value="1"/>
</dbReference>
<evidence type="ECO:0000259" key="1">
    <source>
        <dbReference type="Pfam" id="PF00723"/>
    </source>
</evidence>